<protein>
    <submittedName>
        <fullName evidence="1">Uncharacterized protein</fullName>
    </submittedName>
</protein>
<name>A0ACC5Y915_9TELE</name>
<reference evidence="1" key="1">
    <citation type="submission" date="2020-02" db="EMBL/GenBank/DDBJ databases">
        <title>Genome sequencing of the panga catfish, Pangasius djambal.</title>
        <authorList>
            <person name="Wen M."/>
            <person name="Zahm M."/>
            <person name="Roques C."/>
            <person name="Cabau C."/>
            <person name="Klopp C."/>
            <person name="Donnadieu C."/>
            <person name="Jouanno E."/>
            <person name="Avarre J.-C."/>
            <person name="Campet M."/>
            <person name="Ha T."/>
            <person name="Dugue R."/>
            <person name="Lampietro C."/>
            <person name="Louis A."/>
            <person name="Herpin A."/>
            <person name="Echchiki A."/>
            <person name="Berthelot C."/>
            <person name="Parey E."/>
            <person name="Roest-Crollius H."/>
            <person name="Braasch I."/>
            <person name="Postlethwait J.H."/>
            <person name="Bobe J."/>
            <person name="Montfort J."/>
            <person name="Bouchez O."/>
            <person name="Begum T."/>
            <person name="Schartl M."/>
            <person name="Gustiano R."/>
            <person name="Guiguen Y."/>
        </authorList>
    </citation>
    <scope>NUCLEOTIDE SEQUENCE</scope>
    <source>
        <strain evidence="1">Pdj_M5554</strain>
    </source>
</reference>
<evidence type="ECO:0000313" key="1">
    <source>
        <dbReference type="EMBL" id="MCJ8732201.1"/>
    </source>
</evidence>
<proteinExistence type="predicted"/>
<organism evidence="1 2">
    <name type="scientific">Pangasius djambal</name>
    <dbReference type="NCBI Taxonomy" id="1691987"/>
    <lineage>
        <taxon>Eukaryota</taxon>
        <taxon>Metazoa</taxon>
        <taxon>Chordata</taxon>
        <taxon>Craniata</taxon>
        <taxon>Vertebrata</taxon>
        <taxon>Euteleostomi</taxon>
        <taxon>Actinopterygii</taxon>
        <taxon>Neopterygii</taxon>
        <taxon>Teleostei</taxon>
        <taxon>Ostariophysi</taxon>
        <taxon>Siluriformes</taxon>
        <taxon>Pangasiidae</taxon>
        <taxon>Pangasius</taxon>
    </lineage>
</organism>
<dbReference type="EMBL" id="CM040979">
    <property type="protein sequence ID" value="MCJ8732201.1"/>
    <property type="molecule type" value="Genomic_DNA"/>
</dbReference>
<gene>
    <name evidence="1" type="ORF">PDJAM_G00208590</name>
</gene>
<dbReference type="Proteomes" id="UP000830395">
    <property type="component" value="Chromosome 5"/>
</dbReference>
<sequence>MEDGKAFVPLQPEGIEIEILKQSCTAFCHVLEGNFGCTAQFHNLEDHTASSVSHSKATIVPEIKYSKQLSKSLTVSVWKDDLTTHKADAVVNAANEHLSHGAGLALALRQAGGHMIQQWSNEIIKQKGKVPTGEAVATPAGKLPCRMIIHAVGPCVSPKAGKTELKVASDLLEKTIWSILQKANFENMQSVAIPAISSGLYNFPLERCAEIIVATVKLFSDKCKPGVRSLEVRLVNNDDPSVQQMHRACREILGKSDPMRNQGHAPTQSPVSSLDMGDVTLHLKKGAIENETTDVIVNTIGADLDLSKGQVSAALLKKAGRKIQEEIKRGYRHGHVHEGDVIPTAGYNLICQEVYHTVCMPKSTTGDRANKILHLVVTNCLIMASTKGWSSISFPALGTGNLGLGKDEVSQIMTAAVVHFSKDYKGPKIKIFFVIFPKDTDTLKAFEKEMASTNTRLQTFQISSSTKGKSHDNLGISTAPCIELFAPSPEALREAKRWSFDTLHLHSGSKKIYNNHILHLNQEDHEKLMSLQVSFNVIISEFFREGKGGIIINGEPVGTSCAALEVEAMLCQAQEDFAQSEQKDMQGNLEHMHVADDFGQQQQIERMSNRPYWKTAIDLSNDWPVKERLINFAKCGLNIVKVEKIKNHALQQLFKLNSKRIQAPPQRLYQCVKAQFCDLICRVGFQREYAPPNEQKYGAGIYFTTEVGKAKSLWTDNGEEYIYFIEARVLTGKETTGSSELIVPPPIGKDPLVRYDSVTNGGGIHVIFNGQQAYPEFLITCSKQAI</sequence>
<accession>A0ACC5Y915</accession>
<evidence type="ECO:0000313" key="2">
    <source>
        <dbReference type="Proteomes" id="UP000830395"/>
    </source>
</evidence>
<keyword evidence="2" id="KW-1185">Reference proteome</keyword>
<comment type="caution">
    <text evidence="1">The sequence shown here is derived from an EMBL/GenBank/DDBJ whole genome shotgun (WGS) entry which is preliminary data.</text>
</comment>